<organism evidence="4 5">
    <name type="scientific">Citrifermentans bremense</name>
    <dbReference type="NCBI Taxonomy" id="60035"/>
    <lineage>
        <taxon>Bacteria</taxon>
        <taxon>Pseudomonadati</taxon>
        <taxon>Thermodesulfobacteriota</taxon>
        <taxon>Desulfuromonadia</taxon>
        <taxon>Geobacterales</taxon>
        <taxon>Geobacteraceae</taxon>
        <taxon>Citrifermentans</taxon>
    </lineage>
</organism>
<protein>
    <submittedName>
        <fullName evidence="4">Response regulator</fullName>
    </submittedName>
</protein>
<evidence type="ECO:0000313" key="4">
    <source>
        <dbReference type="EMBL" id="BCG46006.1"/>
    </source>
</evidence>
<dbReference type="SUPFAM" id="SSF52172">
    <property type="entry name" value="CheY-like"/>
    <property type="match status" value="1"/>
</dbReference>
<dbReference type="AlphaFoldDB" id="A0A6S6M1U8"/>
<keyword evidence="1 2" id="KW-0597">Phosphoprotein</keyword>
<dbReference type="Proteomes" id="UP000515472">
    <property type="component" value="Chromosome"/>
</dbReference>
<dbReference type="KEGG" id="gbn:GEOBRER4_07560"/>
<name>A0A6S6M1U8_9BACT</name>
<dbReference type="InterPro" id="IPR001789">
    <property type="entry name" value="Sig_transdc_resp-reg_receiver"/>
</dbReference>
<evidence type="ECO:0000256" key="2">
    <source>
        <dbReference type="PROSITE-ProRule" id="PRU00169"/>
    </source>
</evidence>
<dbReference type="InterPro" id="IPR011006">
    <property type="entry name" value="CheY-like_superfamily"/>
</dbReference>
<dbReference type="GO" id="GO:0000160">
    <property type="term" value="P:phosphorelay signal transduction system"/>
    <property type="evidence" value="ECO:0007669"/>
    <property type="project" value="InterPro"/>
</dbReference>
<feature type="modified residue" description="4-aspartylphosphate" evidence="2">
    <location>
        <position position="61"/>
    </location>
</feature>
<evidence type="ECO:0000313" key="5">
    <source>
        <dbReference type="Proteomes" id="UP000515472"/>
    </source>
</evidence>
<keyword evidence="5" id="KW-1185">Reference proteome</keyword>
<accession>A0A6S6M1U8</accession>
<dbReference type="PROSITE" id="PS50110">
    <property type="entry name" value="RESPONSE_REGULATORY"/>
    <property type="match status" value="1"/>
</dbReference>
<proteinExistence type="predicted"/>
<sequence length="131" mass="14469">MGDTGQMSDYNVLIVEDSPTMRQLIAFALKRIRGVRIVEANDGVDGLKKLSSERFDLILTDINMPIMDGLKLVSLVRNDANYKAIPIVVITTEGAQEDRERALALGANDYITKPIQPTKILDVAKSLLRIA</sequence>
<evidence type="ECO:0000259" key="3">
    <source>
        <dbReference type="PROSITE" id="PS50110"/>
    </source>
</evidence>
<dbReference type="PANTHER" id="PTHR44591">
    <property type="entry name" value="STRESS RESPONSE REGULATOR PROTEIN 1"/>
    <property type="match status" value="1"/>
</dbReference>
<dbReference type="SMART" id="SM00448">
    <property type="entry name" value="REC"/>
    <property type="match status" value="1"/>
</dbReference>
<feature type="domain" description="Response regulatory" evidence="3">
    <location>
        <begin position="11"/>
        <end position="128"/>
    </location>
</feature>
<dbReference type="EMBL" id="AP023213">
    <property type="protein sequence ID" value="BCG46006.1"/>
    <property type="molecule type" value="Genomic_DNA"/>
</dbReference>
<gene>
    <name evidence="4" type="primary">cheY40H-4</name>
    <name evidence="4" type="ORF">GEOBRER4_07560</name>
</gene>
<dbReference type="InterPro" id="IPR050595">
    <property type="entry name" value="Bact_response_regulator"/>
</dbReference>
<dbReference type="Pfam" id="PF00072">
    <property type="entry name" value="Response_reg"/>
    <property type="match status" value="1"/>
</dbReference>
<evidence type="ECO:0000256" key="1">
    <source>
        <dbReference type="ARBA" id="ARBA00022553"/>
    </source>
</evidence>
<reference evidence="4 5" key="1">
    <citation type="submission" date="2020-06" db="EMBL/GenBank/DDBJ databases">
        <title>Interaction of electrochemicaly active bacteria, Geobacter bremensis R4 on different carbon anode.</title>
        <authorList>
            <person name="Meng L."/>
            <person name="Yoshida N."/>
        </authorList>
    </citation>
    <scope>NUCLEOTIDE SEQUENCE [LARGE SCALE GENOMIC DNA]</scope>
    <source>
        <strain evidence="4 5">R4</strain>
    </source>
</reference>
<dbReference type="PANTHER" id="PTHR44591:SF25">
    <property type="entry name" value="CHEMOTAXIS TWO-COMPONENT RESPONSE REGULATOR"/>
    <property type="match status" value="1"/>
</dbReference>
<dbReference type="Gene3D" id="3.40.50.2300">
    <property type="match status" value="1"/>
</dbReference>